<keyword evidence="2" id="KW-1185">Reference proteome</keyword>
<dbReference type="AlphaFoldDB" id="L9VRV1"/>
<evidence type="ECO:0000313" key="2">
    <source>
        <dbReference type="Proteomes" id="UP000011599"/>
    </source>
</evidence>
<sequence>MIGNQPDDDRDQCTRNQTHPVTLEDVLALEEGDAIAVRTVIEERVEIFAGRVEADPPSLTAIENDLDEYSCAYLLPVDTNLWWMLEDDQIHDKYHELDELPPYRKAVGEPLTEPPSCSLDYREEEGVLFTLPSPVYNSRRVHHYARDWEYPVVALESGSLVEPENLIPGDYDGQ</sequence>
<accession>L9VRV1</accession>
<gene>
    <name evidence="1" type="ORF">C496_14466</name>
</gene>
<organism evidence="1 2">
    <name type="scientific">Natronorubrum tibetense GA33</name>
    <dbReference type="NCBI Taxonomy" id="1114856"/>
    <lineage>
        <taxon>Archaea</taxon>
        <taxon>Methanobacteriati</taxon>
        <taxon>Methanobacteriota</taxon>
        <taxon>Stenosarchaea group</taxon>
        <taxon>Halobacteria</taxon>
        <taxon>Halobacteriales</taxon>
        <taxon>Natrialbaceae</taxon>
        <taxon>Natronorubrum</taxon>
    </lineage>
</organism>
<reference evidence="1 2" key="1">
    <citation type="journal article" date="2014" name="PLoS Genet.">
        <title>Phylogenetically driven sequencing of extremely halophilic archaea reveals strategies for static and dynamic osmo-response.</title>
        <authorList>
            <person name="Becker E.A."/>
            <person name="Seitzer P.M."/>
            <person name="Tritt A."/>
            <person name="Larsen D."/>
            <person name="Krusor M."/>
            <person name="Yao A.I."/>
            <person name="Wu D."/>
            <person name="Madern D."/>
            <person name="Eisen J.A."/>
            <person name="Darling A.E."/>
            <person name="Facciotti M.T."/>
        </authorList>
    </citation>
    <scope>NUCLEOTIDE SEQUENCE [LARGE SCALE GENOMIC DNA]</scope>
    <source>
        <strain evidence="1 2">GA33</strain>
    </source>
</reference>
<evidence type="ECO:0000313" key="1">
    <source>
        <dbReference type="EMBL" id="ELY39889.1"/>
    </source>
</evidence>
<dbReference type="Proteomes" id="UP000011599">
    <property type="component" value="Unassembled WGS sequence"/>
</dbReference>
<protein>
    <submittedName>
        <fullName evidence="1">Uncharacterized protein</fullName>
    </submittedName>
</protein>
<proteinExistence type="predicted"/>
<comment type="caution">
    <text evidence="1">The sequence shown here is derived from an EMBL/GenBank/DDBJ whole genome shotgun (WGS) entry which is preliminary data.</text>
</comment>
<dbReference type="RefSeq" id="WP_006090841.1">
    <property type="nucleotide sequence ID" value="NZ_AOHW01000036.1"/>
</dbReference>
<name>L9VRV1_9EURY</name>
<dbReference type="EMBL" id="AOHW01000036">
    <property type="protein sequence ID" value="ELY39889.1"/>
    <property type="molecule type" value="Genomic_DNA"/>
</dbReference>